<dbReference type="Proteomes" id="UP001234581">
    <property type="component" value="Unassembled WGS sequence"/>
</dbReference>
<organism evidence="1 2">
    <name type="scientific">Lichtheimia ornata</name>
    <dbReference type="NCBI Taxonomy" id="688661"/>
    <lineage>
        <taxon>Eukaryota</taxon>
        <taxon>Fungi</taxon>
        <taxon>Fungi incertae sedis</taxon>
        <taxon>Mucoromycota</taxon>
        <taxon>Mucoromycotina</taxon>
        <taxon>Mucoromycetes</taxon>
        <taxon>Mucorales</taxon>
        <taxon>Lichtheimiaceae</taxon>
        <taxon>Lichtheimia</taxon>
    </lineage>
</organism>
<dbReference type="RefSeq" id="XP_058347326.1">
    <property type="nucleotide sequence ID" value="XM_058482195.1"/>
</dbReference>
<protein>
    <submittedName>
        <fullName evidence="1">Uncharacterized protein</fullName>
    </submittedName>
</protein>
<dbReference type="GeneID" id="83209525"/>
<name>A0AAD7VBY7_9FUNG</name>
<dbReference type="EMBL" id="JARTCD010000005">
    <property type="protein sequence ID" value="KAJ8662413.1"/>
    <property type="molecule type" value="Genomic_DNA"/>
</dbReference>
<gene>
    <name evidence="1" type="ORF">O0I10_002107</name>
</gene>
<sequence length="178" mass="19651">MVAIKEGRNLLLLWLEYVGRWYLWQQQDTGLKAIMLYGWLNGMRGIGSTEQNMLINEPCNETAAAPTGWHGDTALFEAMMLLRNTIRLNMLDDGTSGSNRIRISKQECFMVGSMVCVVLDLQSETCELTRLTYSGRASFGDTIIIKAARQGRHRTVLSCGALHVVPGDSATHVAASGI</sequence>
<reference evidence="1 2" key="1">
    <citation type="submission" date="2023-03" db="EMBL/GenBank/DDBJ databases">
        <title>Genome sequence of Lichtheimia ornata CBS 291.66.</title>
        <authorList>
            <person name="Mohabir J.T."/>
            <person name="Shea T.P."/>
            <person name="Kurbessoian T."/>
            <person name="Berby B."/>
            <person name="Fontaine J."/>
            <person name="Livny J."/>
            <person name="Gnirke A."/>
            <person name="Stajich J.E."/>
            <person name="Cuomo C.A."/>
        </authorList>
    </citation>
    <scope>NUCLEOTIDE SEQUENCE [LARGE SCALE GENOMIC DNA]</scope>
    <source>
        <strain evidence="1">CBS 291.66</strain>
    </source>
</reference>
<dbReference type="AlphaFoldDB" id="A0AAD7VBY7"/>
<comment type="caution">
    <text evidence="1">The sequence shown here is derived from an EMBL/GenBank/DDBJ whole genome shotgun (WGS) entry which is preliminary data.</text>
</comment>
<evidence type="ECO:0000313" key="1">
    <source>
        <dbReference type="EMBL" id="KAJ8662413.1"/>
    </source>
</evidence>
<evidence type="ECO:0000313" key="2">
    <source>
        <dbReference type="Proteomes" id="UP001234581"/>
    </source>
</evidence>
<keyword evidence="2" id="KW-1185">Reference proteome</keyword>
<accession>A0AAD7VBY7</accession>
<proteinExistence type="predicted"/>